<protein>
    <submittedName>
        <fullName evidence="1">Gp692</fullName>
    </submittedName>
</protein>
<accession>G3MB72</accession>
<name>G3MB72_9CAUD</name>
<reference evidence="1 2" key="1">
    <citation type="submission" date="2011-09" db="EMBL/GenBank/DDBJ databases">
        <authorList>
            <person name="Pope W.H."/>
            <person name="Pedulla M.L."/>
            <person name="Ford M.E."/>
            <person name="Peebles C.L."/>
            <person name="Hatfull G.H."/>
            <person name="Hendrix R.W."/>
        </authorList>
    </citation>
    <scope>NUCLEOTIDE SEQUENCE [LARGE SCALE GENOMIC DNA]</scope>
    <source>
        <strain evidence="1">G</strain>
    </source>
</reference>
<dbReference type="Proteomes" id="UP000009273">
    <property type="component" value="Segment"/>
</dbReference>
<dbReference type="KEGG" id="vg:18563900"/>
<sequence>MAEGLVHKNLKRLALYFLKEKVTDIVANEVDFANSWSVADAVGLNLKRREVRVVEVKASKGDFTRDKKLFGDKTSYFYHAHYSYIMCPTNVIKPEEVPYGYGLLWVDEYDKIEVIKKPIKNTARLKTLFDTTLRRTCRSLTNTHLYHEENKEAKDETQGRFKRNADILLVAARCPNCKKHAKELIKKDVTKTIKCKCKTEIDITKAKTREITGFNKTFIDKINKLNDTE</sequence>
<dbReference type="RefSeq" id="YP_009015984.1">
    <property type="nucleotide sequence ID" value="NC_023719.1"/>
</dbReference>
<keyword evidence="2" id="KW-1185">Reference proteome</keyword>
<evidence type="ECO:0000313" key="1">
    <source>
        <dbReference type="EMBL" id="AEO93935.1"/>
    </source>
</evidence>
<gene>
    <name evidence="1" type="primary">692</name>
    <name evidence="1" type="ORF">G_692</name>
</gene>
<evidence type="ECO:0000313" key="2">
    <source>
        <dbReference type="Proteomes" id="UP000009273"/>
    </source>
</evidence>
<proteinExistence type="predicted"/>
<organism evidence="1 2">
    <name type="scientific">Bacillus phage G</name>
    <dbReference type="NCBI Taxonomy" id="2884420"/>
    <lineage>
        <taxon>Viruses</taxon>
        <taxon>Duplodnaviria</taxon>
        <taxon>Heunggongvirae</taxon>
        <taxon>Uroviricota</taxon>
        <taxon>Caudoviricetes</taxon>
        <taxon>Donellivirus</taxon>
        <taxon>Donellivirus gee</taxon>
    </lineage>
</organism>
<dbReference type="OrthoDB" id="8025at10239"/>
<dbReference type="EMBL" id="JN638751">
    <property type="protein sequence ID" value="AEO93935.1"/>
    <property type="molecule type" value="Genomic_DNA"/>
</dbReference>
<dbReference type="GeneID" id="18563900"/>